<accession>A0A1H7ZDI1</accession>
<dbReference type="PANTHER" id="PTHR46796">
    <property type="entry name" value="HTH-TYPE TRANSCRIPTIONAL ACTIVATOR RHAS-RELATED"/>
    <property type="match status" value="1"/>
</dbReference>
<dbReference type="GO" id="GO:0043565">
    <property type="term" value="F:sequence-specific DNA binding"/>
    <property type="evidence" value="ECO:0007669"/>
    <property type="project" value="InterPro"/>
</dbReference>
<dbReference type="Proteomes" id="UP000199421">
    <property type="component" value="Unassembled WGS sequence"/>
</dbReference>
<dbReference type="Pfam" id="PF12833">
    <property type="entry name" value="HTH_18"/>
    <property type="match status" value="1"/>
</dbReference>
<dbReference type="InterPro" id="IPR054015">
    <property type="entry name" value="ExsA-like_N"/>
</dbReference>
<dbReference type="SUPFAM" id="SSF46689">
    <property type="entry name" value="Homeodomain-like"/>
    <property type="match status" value="1"/>
</dbReference>
<protein>
    <submittedName>
        <fullName evidence="5">AraC-type DNA-binding protein</fullName>
    </submittedName>
</protein>
<dbReference type="InterPro" id="IPR018060">
    <property type="entry name" value="HTH_AraC"/>
</dbReference>
<dbReference type="SUPFAM" id="SSF51215">
    <property type="entry name" value="Regulatory protein AraC"/>
    <property type="match status" value="1"/>
</dbReference>
<dbReference type="InterPro" id="IPR009057">
    <property type="entry name" value="Homeodomain-like_sf"/>
</dbReference>
<proteinExistence type="predicted"/>
<evidence type="ECO:0000313" key="6">
    <source>
        <dbReference type="Proteomes" id="UP000199421"/>
    </source>
</evidence>
<evidence type="ECO:0000259" key="4">
    <source>
        <dbReference type="PROSITE" id="PS01124"/>
    </source>
</evidence>
<feature type="domain" description="HTH araC/xylS-type" evidence="4">
    <location>
        <begin position="164"/>
        <end position="262"/>
    </location>
</feature>
<dbReference type="RefSeq" id="WP_093332843.1">
    <property type="nucleotide sequence ID" value="NZ_FOAF01000016.1"/>
</dbReference>
<dbReference type="OrthoDB" id="4480133at2"/>
<dbReference type="GO" id="GO:0003700">
    <property type="term" value="F:DNA-binding transcription factor activity"/>
    <property type="evidence" value="ECO:0007669"/>
    <property type="project" value="InterPro"/>
</dbReference>
<keyword evidence="1" id="KW-0805">Transcription regulation</keyword>
<organism evidence="5 6">
    <name type="scientific">Olivibacter domesticus</name>
    <name type="common">Pseudosphingobacterium domesticum</name>
    <dbReference type="NCBI Taxonomy" id="407022"/>
    <lineage>
        <taxon>Bacteria</taxon>
        <taxon>Pseudomonadati</taxon>
        <taxon>Bacteroidota</taxon>
        <taxon>Sphingobacteriia</taxon>
        <taxon>Sphingobacteriales</taxon>
        <taxon>Sphingobacteriaceae</taxon>
        <taxon>Olivibacter</taxon>
    </lineage>
</organism>
<reference evidence="6" key="1">
    <citation type="submission" date="2016-10" db="EMBL/GenBank/DDBJ databases">
        <authorList>
            <person name="Varghese N."/>
            <person name="Submissions S."/>
        </authorList>
    </citation>
    <scope>NUCLEOTIDE SEQUENCE [LARGE SCALE GENOMIC DNA]</scope>
    <source>
        <strain evidence="6">DSM 18733</strain>
    </source>
</reference>
<evidence type="ECO:0000313" key="5">
    <source>
        <dbReference type="EMBL" id="SEM56335.1"/>
    </source>
</evidence>
<dbReference type="SMART" id="SM00342">
    <property type="entry name" value="HTH_ARAC"/>
    <property type="match status" value="1"/>
</dbReference>
<dbReference type="PROSITE" id="PS01124">
    <property type="entry name" value="HTH_ARAC_FAMILY_2"/>
    <property type="match status" value="1"/>
</dbReference>
<keyword evidence="3" id="KW-0804">Transcription</keyword>
<dbReference type="PANTHER" id="PTHR46796:SF6">
    <property type="entry name" value="ARAC SUBFAMILY"/>
    <property type="match status" value="1"/>
</dbReference>
<name>A0A1H7ZDI1_OLID1</name>
<evidence type="ECO:0000256" key="2">
    <source>
        <dbReference type="ARBA" id="ARBA00023125"/>
    </source>
</evidence>
<evidence type="ECO:0000256" key="3">
    <source>
        <dbReference type="ARBA" id="ARBA00023163"/>
    </source>
</evidence>
<sequence length="263" mass="31053">MRVTNIHSCHLGPEISPEQFISDHFFLCLLRGSMVAYDGQKTYTVQPGNYCIARKNHLLRYTKYKDNDRFEKVIITFDEPFLKRFLERHPTDSLTLTNDDSFLFVKEETFIANFIQSLKPYYNSDEAIDEAFADIKREELLLILLRADPSLAAVFFNFGAPAKIDLEEFMNRNFRFNISLERFAFLTGRSLSSFKRDFYKIFNDTPRNWLRKKRLDEAHFQLSKKHLKSSEVYLEVGFEDLSHFSFAFKKQFGYNPSELMSSE</sequence>
<dbReference type="EMBL" id="FOAF01000016">
    <property type="protein sequence ID" value="SEM56335.1"/>
    <property type="molecule type" value="Genomic_DNA"/>
</dbReference>
<keyword evidence="6" id="KW-1185">Reference proteome</keyword>
<dbReference type="Pfam" id="PF22200">
    <property type="entry name" value="ExsA_N"/>
    <property type="match status" value="1"/>
</dbReference>
<gene>
    <name evidence="5" type="ORF">SAMN05661044_05503</name>
</gene>
<dbReference type="STRING" id="407022.SAMN05661044_05503"/>
<evidence type="ECO:0000256" key="1">
    <source>
        <dbReference type="ARBA" id="ARBA00023015"/>
    </source>
</evidence>
<dbReference type="AlphaFoldDB" id="A0A1H7ZDI1"/>
<dbReference type="InterPro" id="IPR037923">
    <property type="entry name" value="HTH-like"/>
</dbReference>
<dbReference type="InterPro" id="IPR050204">
    <property type="entry name" value="AraC_XylS_family_regulators"/>
</dbReference>
<keyword evidence="2 5" id="KW-0238">DNA-binding</keyword>
<dbReference type="Gene3D" id="1.10.10.60">
    <property type="entry name" value="Homeodomain-like"/>
    <property type="match status" value="1"/>
</dbReference>